<evidence type="ECO:0000313" key="1">
    <source>
        <dbReference type="EMBL" id="CAC5413217.1"/>
    </source>
</evidence>
<organism evidence="1 2">
    <name type="scientific">Mytilus coruscus</name>
    <name type="common">Sea mussel</name>
    <dbReference type="NCBI Taxonomy" id="42192"/>
    <lineage>
        <taxon>Eukaryota</taxon>
        <taxon>Metazoa</taxon>
        <taxon>Spiralia</taxon>
        <taxon>Lophotrochozoa</taxon>
        <taxon>Mollusca</taxon>
        <taxon>Bivalvia</taxon>
        <taxon>Autobranchia</taxon>
        <taxon>Pteriomorphia</taxon>
        <taxon>Mytilida</taxon>
        <taxon>Mytiloidea</taxon>
        <taxon>Mytilidae</taxon>
        <taxon>Mytilinae</taxon>
        <taxon>Mytilus</taxon>
    </lineage>
</organism>
<gene>
    <name evidence="1" type="ORF">MCOR_46132</name>
</gene>
<dbReference type="OrthoDB" id="5976864at2759"/>
<dbReference type="Proteomes" id="UP000507470">
    <property type="component" value="Unassembled WGS sequence"/>
</dbReference>
<sequence>MTVSGPTSCGKTYFVKQLLQNSRLIQPTIQRIIWLYGRWQPLYDEIQRTVNPHVEFVQGIPLDLEKDSYLDSSVRNMIVLDDLMSTSAKDPRITDLFSEGSHHRNLSVVVLNQNLYFNKHPTQRRNCHYLVSFNSPVDKQQIMTLGRQMYPGKVSHFVLKIEESANKPFGYLLLDLKPTTPELKRLLSNVFQQQSPKSMKSFLLQRR</sequence>
<protein>
    <submittedName>
        <fullName evidence="1">Uncharacterized protein</fullName>
    </submittedName>
</protein>
<dbReference type="AlphaFoldDB" id="A0A6J8DYQ5"/>
<keyword evidence="2" id="KW-1185">Reference proteome</keyword>
<evidence type="ECO:0000313" key="2">
    <source>
        <dbReference type="Proteomes" id="UP000507470"/>
    </source>
</evidence>
<name>A0A6J8DYQ5_MYTCO</name>
<reference evidence="1 2" key="1">
    <citation type="submission" date="2020-06" db="EMBL/GenBank/DDBJ databases">
        <authorList>
            <person name="Li R."/>
            <person name="Bekaert M."/>
        </authorList>
    </citation>
    <scope>NUCLEOTIDE SEQUENCE [LARGE SCALE GENOMIC DNA]</scope>
    <source>
        <strain evidence="2">wild</strain>
    </source>
</reference>
<proteinExistence type="predicted"/>
<accession>A0A6J8DYQ5</accession>
<dbReference type="EMBL" id="CACVKT020008128">
    <property type="protein sequence ID" value="CAC5413217.1"/>
    <property type="molecule type" value="Genomic_DNA"/>
</dbReference>